<name>A0A0C2NHR9_THEKT</name>
<protein>
    <submittedName>
        <fullName evidence="1">Uncharacterized protein</fullName>
    </submittedName>
</protein>
<reference evidence="1 2" key="1">
    <citation type="journal article" date="2014" name="Genome Biol. Evol.">
        <title>The genome of the myxosporean Thelohanellus kitauei shows adaptations to nutrient acquisition within its fish host.</title>
        <authorList>
            <person name="Yang Y."/>
            <person name="Xiong J."/>
            <person name="Zhou Z."/>
            <person name="Huo F."/>
            <person name="Miao W."/>
            <person name="Ran C."/>
            <person name="Liu Y."/>
            <person name="Zhang J."/>
            <person name="Feng J."/>
            <person name="Wang M."/>
            <person name="Wang M."/>
            <person name="Wang L."/>
            <person name="Yao B."/>
        </authorList>
    </citation>
    <scope>NUCLEOTIDE SEQUENCE [LARGE SCALE GENOMIC DNA]</scope>
    <source>
        <strain evidence="1">Wuqing</strain>
    </source>
</reference>
<dbReference type="AlphaFoldDB" id="A0A0C2NHR9"/>
<accession>A0A0C2NHR9</accession>
<evidence type="ECO:0000313" key="1">
    <source>
        <dbReference type="EMBL" id="KII73562.1"/>
    </source>
</evidence>
<sequence>MGMGKGERMKEKLSGKIEYKMTQRFEKELRRRMEEEKIKERMEDNIIEIMENMITPRVKEILGAKMEEEIYGMMEINFSEMPKSEIIEKTVIKRGKRIEEKAERFIAKEIRLIMETEIRKIPEVLDRNQKKGQGKWINNT</sequence>
<keyword evidence="2" id="KW-1185">Reference proteome</keyword>
<gene>
    <name evidence="1" type="ORF">RF11_14536</name>
</gene>
<evidence type="ECO:0000313" key="2">
    <source>
        <dbReference type="Proteomes" id="UP000031668"/>
    </source>
</evidence>
<dbReference type="EMBL" id="JWZT01000772">
    <property type="protein sequence ID" value="KII73562.1"/>
    <property type="molecule type" value="Genomic_DNA"/>
</dbReference>
<comment type="caution">
    <text evidence="1">The sequence shown here is derived from an EMBL/GenBank/DDBJ whole genome shotgun (WGS) entry which is preliminary data.</text>
</comment>
<proteinExistence type="predicted"/>
<dbReference type="Proteomes" id="UP000031668">
    <property type="component" value="Unassembled WGS sequence"/>
</dbReference>
<organism evidence="1 2">
    <name type="scientific">Thelohanellus kitauei</name>
    <name type="common">Myxosporean</name>
    <dbReference type="NCBI Taxonomy" id="669202"/>
    <lineage>
        <taxon>Eukaryota</taxon>
        <taxon>Metazoa</taxon>
        <taxon>Cnidaria</taxon>
        <taxon>Myxozoa</taxon>
        <taxon>Myxosporea</taxon>
        <taxon>Bivalvulida</taxon>
        <taxon>Platysporina</taxon>
        <taxon>Myxobolidae</taxon>
        <taxon>Thelohanellus</taxon>
    </lineage>
</organism>